<feature type="region of interest" description="Disordered" evidence="1">
    <location>
        <begin position="168"/>
        <end position="222"/>
    </location>
</feature>
<feature type="compositionally biased region" description="Low complexity" evidence="1">
    <location>
        <begin position="168"/>
        <end position="187"/>
    </location>
</feature>
<evidence type="ECO:0000256" key="2">
    <source>
        <dbReference type="SAM" id="Phobius"/>
    </source>
</evidence>
<feature type="transmembrane region" description="Helical" evidence="2">
    <location>
        <begin position="229"/>
        <end position="249"/>
    </location>
</feature>
<keyword evidence="2" id="KW-1133">Transmembrane helix</keyword>
<gene>
    <name evidence="3" type="ORF">MCHLO_09054</name>
</gene>
<feature type="compositionally biased region" description="Polar residues" evidence="1">
    <location>
        <begin position="209"/>
        <end position="218"/>
    </location>
</feature>
<proteinExistence type="predicted"/>
<evidence type="ECO:0000313" key="3">
    <source>
        <dbReference type="EMBL" id="GAT51962.1"/>
    </source>
</evidence>
<protein>
    <submittedName>
        <fullName evidence="3">Uncharacterized protein</fullName>
    </submittedName>
</protein>
<dbReference type="Proteomes" id="UP000815677">
    <property type="component" value="Unassembled WGS sequence"/>
</dbReference>
<evidence type="ECO:0000313" key="4">
    <source>
        <dbReference type="Proteomes" id="UP000815677"/>
    </source>
</evidence>
<keyword evidence="2" id="KW-0812">Transmembrane</keyword>
<accession>A0ABQ0LLI8</accession>
<keyword evidence="2" id="KW-0472">Membrane</keyword>
<name>A0ABQ0LLI8_MYCCL</name>
<reference evidence="3" key="1">
    <citation type="submission" date="2014-09" db="EMBL/GenBank/DDBJ databases">
        <title>Genome sequence of the luminous mushroom Mycena chlorophos for searching fungal bioluminescence genes.</title>
        <authorList>
            <person name="Tanaka Y."/>
            <person name="Kasuga D."/>
            <person name="Oba Y."/>
            <person name="Hase S."/>
            <person name="Sato K."/>
            <person name="Oba Y."/>
            <person name="Sakakibara Y."/>
        </authorList>
    </citation>
    <scope>NUCLEOTIDE SEQUENCE</scope>
</reference>
<dbReference type="EMBL" id="DF847484">
    <property type="protein sequence ID" value="GAT51962.1"/>
    <property type="molecule type" value="Genomic_DNA"/>
</dbReference>
<keyword evidence="4" id="KW-1185">Reference proteome</keyword>
<sequence>MPLEFRLPFTSSTPALTGTFSMFYRASALLILAPPIALGQEIVTLWQFGNSRLAAGEHTLPLVPEGTTTYADGAVATTFLYRVVEDPTQIVKVQPLGETLTTTTPITIFRTIIASASGWFEPFSSGFIECAFGGGGTTHGECINIDSTTTSSGGGTALPEVFSVTTLDPTSTSASTTASQTTSTTLPGLVSPEPTTLSPAATARGLPEPTSSNISRASSLAGGPRAGTIAGGIVGGIAFLTSIALLFICCRRRARAARRTQLDAEGGSRSRMPVDPFLDQLETARPVRKIGLLPQTEPPSLGYPTARPGEKLRRSGSRVAPDCAPSFSTRTVSGPERDVPPPSYSAT</sequence>
<organism evidence="3 4">
    <name type="scientific">Mycena chlorophos</name>
    <name type="common">Agaric fungus</name>
    <name type="synonym">Agaricus chlorophos</name>
    <dbReference type="NCBI Taxonomy" id="658473"/>
    <lineage>
        <taxon>Eukaryota</taxon>
        <taxon>Fungi</taxon>
        <taxon>Dikarya</taxon>
        <taxon>Basidiomycota</taxon>
        <taxon>Agaricomycotina</taxon>
        <taxon>Agaricomycetes</taxon>
        <taxon>Agaricomycetidae</taxon>
        <taxon>Agaricales</taxon>
        <taxon>Marasmiineae</taxon>
        <taxon>Mycenaceae</taxon>
        <taxon>Mycena</taxon>
    </lineage>
</organism>
<evidence type="ECO:0000256" key="1">
    <source>
        <dbReference type="SAM" id="MobiDB-lite"/>
    </source>
</evidence>
<feature type="region of interest" description="Disordered" evidence="1">
    <location>
        <begin position="290"/>
        <end position="347"/>
    </location>
</feature>